<dbReference type="EMBL" id="QUAJ01000009">
    <property type="protein sequence ID" value="REI41554.1"/>
    <property type="molecule type" value="Genomic_DNA"/>
</dbReference>
<dbReference type="Gene3D" id="3.40.50.10610">
    <property type="entry name" value="ABC-type transport auxiliary lipoprotein component"/>
    <property type="match status" value="1"/>
</dbReference>
<reference evidence="1 2" key="1">
    <citation type="submission" date="2018-08" db="EMBL/GenBank/DDBJ databases">
        <title>Draft genome sequence of Psychrilyobacter sp. strain SD5 isolated from Black Sea water.</title>
        <authorList>
            <person name="Yadav S."/>
            <person name="Villanueva L."/>
            <person name="Damste J.S.S."/>
        </authorList>
    </citation>
    <scope>NUCLEOTIDE SEQUENCE [LARGE SCALE GENOMIC DNA]</scope>
    <source>
        <strain evidence="1 2">SD5</strain>
    </source>
</reference>
<sequence length="275" mass="30851">MKRYKLFLLFILLIFIGCTPKQDFVLKATPSISPAKLAILPVNNNTNDVAGGFIFRKVVYNNFEQDNAGYDIQNINKTDELLNEAGITDGGQLKFVKPIELSEILGVDGLLYTDLDELDFMTYPYYHTRSVKGTFMVYNFEKLIWVKPIRVAIKYFGVSSAINTISGAVSGDSDQLNAGMTRAAIDIAVHQGIKYATIAGLDHELAPEMALVSKKLSHVIPRGSRDNPAYVKKSEDEIKYLREKVSNKESIVTDEMYIEEKEKAEVLEEIIPILN</sequence>
<keyword evidence="2" id="KW-1185">Reference proteome</keyword>
<proteinExistence type="predicted"/>
<evidence type="ECO:0000313" key="2">
    <source>
        <dbReference type="Proteomes" id="UP000263486"/>
    </source>
</evidence>
<organism evidence="1 2">
    <name type="scientific">Psychrilyobacter piezotolerans</name>
    <dbReference type="NCBI Taxonomy" id="2293438"/>
    <lineage>
        <taxon>Bacteria</taxon>
        <taxon>Fusobacteriati</taxon>
        <taxon>Fusobacteriota</taxon>
        <taxon>Fusobacteriia</taxon>
        <taxon>Fusobacteriales</taxon>
        <taxon>Fusobacteriaceae</taxon>
        <taxon>Psychrilyobacter</taxon>
    </lineage>
</organism>
<evidence type="ECO:0008006" key="3">
    <source>
        <dbReference type="Google" id="ProtNLM"/>
    </source>
</evidence>
<comment type="caution">
    <text evidence="1">The sequence shown here is derived from an EMBL/GenBank/DDBJ whole genome shotgun (WGS) entry which is preliminary data.</text>
</comment>
<dbReference type="PROSITE" id="PS51257">
    <property type="entry name" value="PROKAR_LIPOPROTEIN"/>
    <property type="match status" value="1"/>
</dbReference>
<gene>
    <name evidence="1" type="ORF">DYH56_06505</name>
</gene>
<name>A0ABX9KI59_9FUSO</name>
<dbReference type="RefSeq" id="WP_114642059.1">
    <property type="nucleotide sequence ID" value="NZ_JAACIO010000009.1"/>
</dbReference>
<accession>A0ABX9KI59</accession>
<dbReference type="InterPro" id="IPR008517">
    <property type="entry name" value="GNA1162-like"/>
</dbReference>
<dbReference type="Proteomes" id="UP000263486">
    <property type="component" value="Unassembled WGS sequence"/>
</dbReference>
<dbReference type="Pfam" id="PF05643">
    <property type="entry name" value="GNA1162-like"/>
    <property type="match status" value="1"/>
</dbReference>
<protein>
    <recommendedName>
        <fullName evidence="3">Lipoprotein</fullName>
    </recommendedName>
</protein>
<evidence type="ECO:0000313" key="1">
    <source>
        <dbReference type="EMBL" id="REI41554.1"/>
    </source>
</evidence>